<dbReference type="AlphaFoldDB" id="A0A1X7SUS0"/>
<name>A0A1X7SUS0_AMPQE</name>
<protein>
    <submittedName>
        <fullName evidence="2">Uncharacterized protein</fullName>
    </submittedName>
</protein>
<proteinExistence type="predicted"/>
<evidence type="ECO:0000313" key="2">
    <source>
        <dbReference type="EnsemblMetazoa" id="Aqu2.1.05899_001"/>
    </source>
</evidence>
<evidence type="ECO:0000256" key="1">
    <source>
        <dbReference type="SAM" id="SignalP"/>
    </source>
</evidence>
<accession>A0A1X7SUS0</accession>
<keyword evidence="1" id="KW-0732">Signal</keyword>
<organism evidence="2">
    <name type="scientific">Amphimedon queenslandica</name>
    <name type="common">Sponge</name>
    <dbReference type="NCBI Taxonomy" id="400682"/>
    <lineage>
        <taxon>Eukaryota</taxon>
        <taxon>Metazoa</taxon>
        <taxon>Porifera</taxon>
        <taxon>Demospongiae</taxon>
        <taxon>Heteroscleromorpha</taxon>
        <taxon>Haplosclerida</taxon>
        <taxon>Niphatidae</taxon>
        <taxon>Amphimedon</taxon>
    </lineage>
</organism>
<dbReference type="EnsemblMetazoa" id="Aqu2.1.05899_001">
    <property type="protein sequence ID" value="Aqu2.1.05899_001"/>
    <property type="gene ID" value="Aqu2.1.05899"/>
</dbReference>
<reference evidence="2" key="1">
    <citation type="submission" date="2017-05" db="UniProtKB">
        <authorList>
            <consortium name="EnsemblMetazoa"/>
        </authorList>
    </citation>
    <scope>IDENTIFICATION</scope>
</reference>
<dbReference type="InParanoid" id="A0A1X7SUS0"/>
<sequence>MMYLFTQILMNVRLLITIVHKLAVIQLDHTPVLVELDIKIMDMETVLILMNVQWVPVAVNNSVLTLMEAITVNVILDTN</sequence>
<feature type="chain" id="PRO_5012281900" evidence="1">
    <location>
        <begin position="18"/>
        <end position="79"/>
    </location>
</feature>
<feature type="signal peptide" evidence="1">
    <location>
        <begin position="1"/>
        <end position="17"/>
    </location>
</feature>